<dbReference type="InterPro" id="IPR036237">
    <property type="entry name" value="Xyl_isomerase-like_sf"/>
</dbReference>
<feature type="domain" description="Xylose isomerase-like TIM barrel" evidence="2">
    <location>
        <begin position="32"/>
        <end position="239"/>
    </location>
</feature>
<evidence type="ECO:0000259" key="2">
    <source>
        <dbReference type="Pfam" id="PF01261"/>
    </source>
</evidence>
<keyword evidence="1" id="KW-0119">Carbohydrate metabolism</keyword>
<organism evidence="3 4">
    <name type="scientific">Cellulosimicrobium arenosum</name>
    <dbReference type="NCBI Taxonomy" id="2708133"/>
    <lineage>
        <taxon>Bacteria</taxon>
        <taxon>Bacillati</taxon>
        <taxon>Actinomycetota</taxon>
        <taxon>Actinomycetes</taxon>
        <taxon>Micrococcales</taxon>
        <taxon>Promicromonosporaceae</taxon>
        <taxon>Cellulosimicrobium</taxon>
    </lineage>
</organism>
<evidence type="ECO:0000313" key="4">
    <source>
        <dbReference type="Proteomes" id="UP000610846"/>
    </source>
</evidence>
<dbReference type="EMBL" id="JACYHB010000009">
    <property type="protein sequence ID" value="MBD8079802.1"/>
    <property type="molecule type" value="Genomic_DNA"/>
</dbReference>
<dbReference type="NCBIfam" id="NF035939">
    <property type="entry name" value="TIM_EboE"/>
    <property type="match status" value="1"/>
</dbReference>
<keyword evidence="4" id="KW-1185">Reference proteome</keyword>
<evidence type="ECO:0000313" key="3">
    <source>
        <dbReference type="EMBL" id="MBD8079802.1"/>
    </source>
</evidence>
<protein>
    <submittedName>
        <fullName evidence="3">Metabolite traffic protein EboE</fullName>
    </submittedName>
</protein>
<name>A0A927PEZ2_9MICO</name>
<gene>
    <name evidence="3" type="primary">eboE</name>
    <name evidence="3" type="ORF">IF651_12120</name>
</gene>
<reference evidence="3" key="2">
    <citation type="submission" date="2020-09" db="EMBL/GenBank/DDBJ databases">
        <authorList>
            <person name="Yu Y."/>
        </authorList>
    </citation>
    <scope>NUCLEOTIDE SEQUENCE</scope>
    <source>
        <strain evidence="3">KCTC 49039</strain>
    </source>
</reference>
<sequence>MLLSYCTNVHPAEDLDGVLDQLARYAGPVRASAGLDVLGVGLWMPAVLAHRLAGSPTDRDRLRTALAEHGLQVHTLNAFPYGGFHADVVKLDVYTPTWADPERLAYTLECAEVLADLLPDGPDGTDGPAGSISTLPLGWRVPWTEADDDAATRAFAELSAGLREIRERTGRTVRVAVEPEPGCVLDTVEDVVAWLAARTGDDVPPERRIDPEHVGVCLDTCHLAVSFADPVGAVRRITDAGLRVVKVQASAALHVADPADVAARTAVRDFVEKRYIHQVRELAADGTVLAADDLPDALGDDAGPPGLPGQGPWRVHFHVPLHHEPASPLTATTDVLRAAVVAVREAPHGDQAHLDVETYTWSVLPEGAATDSLVAGIAAELRWAGAHLLPDAPVATPRRTA</sequence>
<dbReference type="Gene3D" id="3.20.20.150">
    <property type="entry name" value="Divalent-metal-dependent TIM barrel enzymes"/>
    <property type="match status" value="1"/>
</dbReference>
<dbReference type="SUPFAM" id="SSF51658">
    <property type="entry name" value="Xylose isomerase-like"/>
    <property type="match status" value="1"/>
</dbReference>
<accession>A0A927PEZ2</accession>
<comment type="caution">
    <text evidence="3">The sequence shown here is derived from an EMBL/GenBank/DDBJ whole genome shotgun (WGS) entry which is preliminary data.</text>
</comment>
<dbReference type="Proteomes" id="UP000610846">
    <property type="component" value="Unassembled WGS sequence"/>
</dbReference>
<reference evidence="3" key="1">
    <citation type="journal article" date="2018" name="Curr. Microbiol.">
        <title>Cellulosimicrobium arenosum sp. nov., Isolated from Marine Sediment Sand.</title>
        <authorList>
            <person name="Oh M."/>
            <person name="Kim J.H."/>
            <person name="Yoon J.H."/>
            <person name="Schumann P."/>
            <person name="Kim W."/>
        </authorList>
    </citation>
    <scope>NUCLEOTIDE SEQUENCE</scope>
    <source>
        <strain evidence="3">KCTC 49039</strain>
    </source>
</reference>
<dbReference type="RefSeq" id="WP_191829376.1">
    <property type="nucleotide sequence ID" value="NZ_JACYHB010000009.1"/>
</dbReference>
<dbReference type="PROSITE" id="PS00730">
    <property type="entry name" value="AP_NUCLEASE_F2_2"/>
    <property type="match status" value="1"/>
</dbReference>
<dbReference type="AlphaFoldDB" id="A0A927PEZ2"/>
<dbReference type="InterPro" id="IPR013022">
    <property type="entry name" value="Xyl_isomerase-like_TIM-brl"/>
</dbReference>
<dbReference type="InterPro" id="IPR018246">
    <property type="entry name" value="AP_endonuc_F2_Zn_BS"/>
</dbReference>
<evidence type="ECO:0000256" key="1">
    <source>
        <dbReference type="ARBA" id="ARBA00023277"/>
    </source>
</evidence>
<proteinExistence type="predicted"/>
<dbReference type="Pfam" id="PF01261">
    <property type="entry name" value="AP_endonuc_2"/>
    <property type="match status" value="1"/>
</dbReference>
<dbReference type="GO" id="GO:0008270">
    <property type="term" value="F:zinc ion binding"/>
    <property type="evidence" value="ECO:0007669"/>
    <property type="project" value="InterPro"/>
</dbReference>